<evidence type="ECO:0000313" key="2">
    <source>
        <dbReference type="Proteomes" id="UP000229757"/>
    </source>
</evidence>
<dbReference type="RefSeq" id="WP_100255800.1">
    <property type="nucleotide sequence ID" value="NZ_CP011797.1"/>
</dbReference>
<evidence type="ECO:0000313" key="1">
    <source>
        <dbReference type="EMBL" id="ATX75387.1"/>
    </source>
</evidence>
<protein>
    <submittedName>
        <fullName evidence="1">Uncharacterized protein</fullName>
    </submittedName>
</protein>
<keyword evidence="2" id="KW-1185">Reference proteome</keyword>
<dbReference type="KEGG" id="rfo:REIFOR_00210"/>
<organism evidence="1 2">
    <name type="scientific">Reinekea forsetii</name>
    <dbReference type="NCBI Taxonomy" id="1336806"/>
    <lineage>
        <taxon>Bacteria</taxon>
        <taxon>Pseudomonadati</taxon>
        <taxon>Pseudomonadota</taxon>
        <taxon>Gammaproteobacteria</taxon>
        <taxon>Oceanospirillales</taxon>
        <taxon>Saccharospirillaceae</taxon>
        <taxon>Reinekea</taxon>
    </lineage>
</organism>
<sequence length="323" mass="35224">MLNTRLIAAPFFMTPDGSLNSMAVSSDRLASDDPLCGTANLTAYQLMSRHALIGLLDAQGHSSQGQPRVFLSHFNADRPRDRCTVDIFAQRLAVVVHSARHYAPWQQGTIFQQALSRHWQRVQTLVIAGGLSSQQFGIHLASAVAGRLADLSVICSPWGGDTALYGLAQTYRSPDELLVLDFGATAIKRAIAHRYGNRLEMLSTLRVRDFSLDGQIRAPQLLAILRQTRAELPGPMAVAISLAAYLDHGHPFDYHAGIYSRLRQDCRHLASTLDRQWLPACGYTGLALLEHDSAAAALAFQFHLPAMMLTLGTGMGSAPCPLV</sequence>
<name>A0A2K8KK60_9GAMM</name>
<reference evidence="1 2" key="1">
    <citation type="journal article" date="2017" name="Environ. Microbiol.">
        <title>Genomic and physiological analyses of 'Reinekea forsetii' reveal a versatile opportunistic lifestyle during spring algae blooms.</title>
        <authorList>
            <person name="Avci B."/>
            <person name="Hahnke R.L."/>
            <person name="Chafee M."/>
            <person name="Fischer T."/>
            <person name="Gruber-Vodicka H."/>
            <person name="Tegetmeyer H.E."/>
            <person name="Harder J."/>
            <person name="Fuchs B.M."/>
            <person name="Amann R.I."/>
            <person name="Teeling H."/>
        </authorList>
    </citation>
    <scope>NUCLEOTIDE SEQUENCE [LARGE SCALE GENOMIC DNA]</scope>
    <source>
        <strain evidence="1 2">Hel1_31_D35</strain>
    </source>
</reference>
<accession>A0A2K8KK60</accession>
<dbReference type="EMBL" id="CP011797">
    <property type="protein sequence ID" value="ATX75387.1"/>
    <property type="molecule type" value="Genomic_DNA"/>
</dbReference>
<proteinExistence type="predicted"/>
<gene>
    <name evidence="1" type="ORF">REIFOR_00210</name>
</gene>
<dbReference type="AlphaFoldDB" id="A0A2K8KK60"/>
<dbReference type="Proteomes" id="UP000229757">
    <property type="component" value="Chromosome"/>
</dbReference>
<dbReference type="OrthoDB" id="6190861at2"/>